<dbReference type="EMBL" id="BAUU01000007">
    <property type="protein sequence ID" value="GAE29838.1"/>
    <property type="molecule type" value="Genomic_DNA"/>
</dbReference>
<dbReference type="Pfam" id="PF07885">
    <property type="entry name" value="Ion_trans_2"/>
    <property type="match status" value="1"/>
</dbReference>
<keyword evidence="3 8" id="KW-0812">Transmembrane</keyword>
<dbReference type="GO" id="GO:0008076">
    <property type="term" value="C:voltage-gated potassium channel complex"/>
    <property type="evidence" value="ECO:0007669"/>
    <property type="project" value="InterPro"/>
</dbReference>
<proteinExistence type="predicted"/>
<feature type="domain" description="Potassium channel" evidence="9">
    <location>
        <begin position="120"/>
        <end position="190"/>
    </location>
</feature>
<keyword evidence="6 8" id="KW-0472">Membrane</keyword>
<dbReference type="Gene3D" id="1.20.120.350">
    <property type="entry name" value="Voltage-gated potassium channels. Chain C"/>
    <property type="match status" value="1"/>
</dbReference>
<evidence type="ECO:0000313" key="11">
    <source>
        <dbReference type="Proteomes" id="UP000018895"/>
    </source>
</evidence>
<reference evidence="10" key="1">
    <citation type="journal article" date="2014" name="Genome Announc.">
        <title>Draft Genome Sequences of Three Alkaliphilic Bacillus Strains, Bacillus wakoensis JCM 9140T, Bacillus akibai JCM 9157T, and Bacillus hemicellulosilyticus JCM 9152T.</title>
        <authorList>
            <person name="Yuki M."/>
            <person name="Oshima K."/>
            <person name="Suda W."/>
            <person name="Oshida Y."/>
            <person name="Kitamura K."/>
            <person name="Iida T."/>
            <person name="Hattori M."/>
            <person name="Ohkuma M."/>
        </authorList>
    </citation>
    <scope>NUCLEOTIDE SEQUENCE [LARGE SCALE GENOMIC DNA]</scope>
    <source>
        <strain evidence="10">JCM 9152</strain>
    </source>
</reference>
<dbReference type="RefSeq" id="WP_035341839.1">
    <property type="nucleotide sequence ID" value="NZ_BAUU01000007.1"/>
</dbReference>
<comment type="subcellular location">
    <subcellularLocation>
        <location evidence="1">Membrane</location>
        <topology evidence="1">Multi-pass membrane protein</topology>
    </subcellularLocation>
</comment>
<keyword evidence="11" id="KW-1185">Reference proteome</keyword>
<organism evidence="10 11">
    <name type="scientific">Halalkalibacter hemicellulosilyticusJCM 9152</name>
    <dbReference type="NCBI Taxonomy" id="1236971"/>
    <lineage>
        <taxon>Bacteria</taxon>
        <taxon>Bacillati</taxon>
        <taxon>Bacillota</taxon>
        <taxon>Bacilli</taxon>
        <taxon>Bacillales</taxon>
        <taxon>Bacillaceae</taxon>
        <taxon>Halalkalibacter</taxon>
    </lineage>
</organism>
<keyword evidence="4 8" id="KW-1133">Transmembrane helix</keyword>
<evidence type="ECO:0000313" key="10">
    <source>
        <dbReference type="EMBL" id="GAE29838.1"/>
    </source>
</evidence>
<feature type="transmembrane region" description="Helical" evidence="8">
    <location>
        <begin position="7"/>
        <end position="26"/>
    </location>
</feature>
<dbReference type="Gene3D" id="1.10.287.70">
    <property type="match status" value="1"/>
</dbReference>
<evidence type="ECO:0000256" key="8">
    <source>
        <dbReference type="SAM" id="Phobius"/>
    </source>
</evidence>
<keyword evidence="5" id="KW-0406">Ion transport</keyword>
<evidence type="ECO:0000256" key="3">
    <source>
        <dbReference type="ARBA" id="ARBA00022692"/>
    </source>
</evidence>
<name>W4QDT3_9BACI</name>
<feature type="transmembrane region" description="Helical" evidence="8">
    <location>
        <begin position="111"/>
        <end position="130"/>
    </location>
</feature>
<sequence>MKIKWNLIYEIMMVILAFISVLVIWSDHFNRWYFLDRIVWLVFVIDITIRFLSSKEKVKYLKRYPFDLIAIIPFDSIFQLARIARLARAIRLFAISAHFLKPFYSILKTNGLHKVITFTMCLIFLSAIPIKSVESSIETYSDALWWAVVTATTVGYGDISPETELGRVIAFILMLFGIGLIGMITGSIATHFLSNDSKDSKAIVYIKEELSRYDQLTEEEIERLIIINGTIKKRKEEY</sequence>
<evidence type="ECO:0000259" key="9">
    <source>
        <dbReference type="Pfam" id="PF07885"/>
    </source>
</evidence>
<dbReference type="Proteomes" id="UP000018895">
    <property type="component" value="Unassembled WGS sequence"/>
</dbReference>
<dbReference type="OrthoDB" id="9785285at2"/>
<dbReference type="InterPro" id="IPR027359">
    <property type="entry name" value="Volt_channel_dom_sf"/>
</dbReference>
<dbReference type="PANTHER" id="PTHR11537:SF254">
    <property type="entry name" value="POTASSIUM VOLTAGE-GATED CHANNEL PROTEIN SHAB"/>
    <property type="match status" value="1"/>
</dbReference>
<evidence type="ECO:0000256" key="4">
    <source>
        <dbReference type="ARBA" id="ARBA00022989"/>
    </source>
</evidence>
<dbReference type="InterPro" id="IPR028325">
    <property type="entry name" value="VG_K_chnl"/>
</dbReference>
<dbReference type="AlphaFoldDB" id="W4QDT3"/>
<accession>W4QDT3</accession>
<feature type="transmembrane region" description="Helical" evidence="8">
    <location>
        <begin position="32"/>
        <end position="53"/>
    </location>
</feature>
<evidence type="ECO:0000256" key="2">
    <source>
        <dbReference type="ARBA" id="ARBA00022448"/>
    </source>
</evidence>
<comment type="caution">
    <text evidence="10">The sequence shown here is derived from an EMBL/GenBank/DDBJ whole genome shotgun (WGS) entry which is preliminary data.</text>
</comment>
<dbReference type="PANTHER" id="PTHR11537">
    <property type="entry name" value="VOLTAGE-GATED POTASSIUM CHANNEL"/>
    <property type="match status" value="1"/>
</dbReference>
<dbReference type="Gene3D" id="1.20.5.110">
    <property type="match status" value="1"/>
</dbReference>
<dbReference type="InterPro" id="IPR013099">
    <property type="entry name" value="K_chnl_dom"/>
</dbReference>
<evidence type="ECO:0000256" key="7">
    <source>
        <dbReference type="ARBA" id="ARBA00023303"/>
    </source>
</evidence>
<evidence type="ECO:0000256" key="6">
    <source>
        <dbReference type="ARBA" id="ARBA00023136"/>
    </source>
</evidence>
<feature type="transmembrane region" description="Helical" evidence="8">
    <location>
        <begin position="168"/>
        <end position="193"/>
    </location>
</feature>
<evidence type="ECO:0000256" key="5">
    <source>
        <dbReference type="ARBA" id="ARBA00023065"/>
    </source>
</evidence>
<keyword evidence="2" id="KW-0813">Transport</keyword>
<dbReference type="GO" id="GO:0001508">
    <property type="term" value="P:action potential"/>
    <property type="evidence" value="ECO:0007669"/>
    <property type="project" value="TreeGrafter"/>
</dbReference>
<protein>
    <submittedName>
        <fullName evidence="10">Potassium voltage-gated channel subfamily KQT</fullName>
    </submittedName>
</protein>
<keyword evidence="7" id="KW-0407">Ion channel</keyword>
<dbReference type="GO" id="GO:0005249">
    <property type="term" value="F:voltage-gated potassium channel activity"/>
    <property type="evidence" value="ECO:0007669"/>
    <property type="project" value="InterPro"/>
</dbReference>
<gene>
    <name evidence="10" type="ORF">JCM9152_1224</name>
</gene>
<dbReference type="SUPFAM" id="SSF81324">
    <property type="entry name" value="Voltage-gated potassium channels"/>
    <property type="match status" value="1"/>
</dbReference>
<evidence type="ECO:0000256" key="1">
    <source>
        <dbReference type="ARBA" id="ARBA00004141"/>
    </source>
</evidence>
<dbReference type="STRING" id="1236971.JCM9152_1224"/>